<feature type="chain" id="PRO_5046589667" description="Protocatechuate 3,4-dioxygenase beta subunit" evidence="1">
    <location>
        <begin position="19"/>
        <end position="196"/>
    </location>
</feature>
<keyword evidence="1" id="KW-0732">Signal</keyword>
<accession>A0ABU2YL04</accession>
<sequence length="196" mass="22666">MKNQISLFCLIITLSVNLSIFSQDSFTSFNDYTKLQLTNTDTIPGFSDKENKLKISGTIFLHDGVTPAKDVILYIEQADEHGDFDLRTDNDNRYVHNRGWIKTDANGRYTFFTYVPGGDRRYKLLQQLFPIIKEPSKKEYELSTFLFDDDPLLTKLCRKRITKKGDPSRILKLTKQDDLLVVEKDIVLSNNSQEAR</sequence>
<reference evidence="2 3" key="1">
    <citation type="submission" date="2023-09" db="EMBL/GenBank/DDBJ databases">
        <authorList>
            <person name="Rey-Velasco X."/>
        </authorList>
    </citation>
    <scope>NUCLEOTIDE SEQUENCE [LARGE SCALE GENOMIC DNA]</scope>
    <source>
        <strain evidence="2 3">W332</strain>
    </source>
</reference>
<protein>
    <recommendedName>
        <fullName evidence="4">Protocatechuate 3,4-dioxygenase beta subunit</fullName>
    </recommendedName>
</protein>
<dbReference type="Proteomes" id="UP001259492">
    <property type="component" value="Unassembled WGS sequence"/>
</dbReference>
<organism evidence="2 3">
    <name type="scientific">Microcosmobacter mediterraneus</name>
    <dbReference type="NCBI Taxonomy" id="3075607"/>
    <lineage>
        <taxon>Bacteria</taxon>
        <taxon>Pseudomonadati</taxon>
        <taxon>Bacteroidota</taxon>
        <taxon>Flavobacteriia</taxon>
        <taxon>Flavobacteriales</taxon>
        <taxon>Flavobacteriaceae</taxon>
        <taxon>Microcosmobacter</taxon>
    </lineage>
</organism>
<gene>
    <name evidence="2" type="ORF">RM697_09310</name>
</gene>
<dbReference type="RefSeq" id="WP_311427611.1">
    <property type="nucleotide sequence ID" value="NZ_JAVRIA010000004.1"/>
</dbReference>
<evidence type="ECO:0000313" key="3">
    <source>
        <dbReference type="Proteomes" id="UP001259492"/>
    </source>
</evidence>
<feature type="signal peptide" evidence="1">
    <location>
        <begin position="1"/>
        <end position="18"/>
    </location>
</feature>
<evidence type="ECO:0008006" key="4">
    <source>
        <dbReference type="Google" id="ProtNLM"/>
    </source>
</evidence>
<evidence type="ECO:0000313" key="2">
    <source>
        <dbReference type="EMBL" id="MDT0558846.1"/>
    </source>
</evidence>
<dbReference type="Gene3D" id="2.60.130.10">
    <property type="entry name" value="Aromatic compound dioxygenase"/>
    <property type="match status" value="1"/>
</dbReference>
<evidence type="ECO:0000256" key="1">
    <source>
        <dbReference type="SAM" id="SignalP"/>
    </source>
</evidence>
<comment type="caution">
    <text evidence="2">The sequence shown here is derived from an EMBL/GenBank/DDBJ whole genome shotgun (WGS) entry which is preliminary data.</text>
</comment>
<dbReference type="SUPFAM" id="SSF49482">
    <property type="entry name" value="Aromatic compound dioxygenase"/>
    <property type="match status" value="1"/>
</dbReference>
<dbReference type="EMBL" id="JAVRIA010000004">
    <property type="protein sequence ID" value="MDT0558846.1"/>
    <property type="molecule type" value="Genomic_DNA"/>
</dbReference>
<proteinExistence type="predicted"/>
<dbReference type="InterPro" id="IPR015889">
    <property type="entry name" value="Intradiol_dOase_core"/>
</dbReference>
<name>A0ABU2YL04_9FLAO</name>
<keyword evidence="3" id="KW-1185">Reference proteome</keyword>